<evidence type="ECO:0000256" key="1">
    <source>
        <dbReference type="SAM" id="SignalP"/>
    </source>
</evidence>
<keyword evidence="1" id="KW-0732">Signal</keyword>
<evidence type="ECO:0000313" key="3">
    <source>
        <dbReference type="Proteomes" id="UP001302602"/>
    </source>
</evidence>
<reference evidence="2" key="1">
    <citation type="journal article" date="2023" name="Mol. Phylogenet. Evol.">
        <title>Genome-scale phylogeny and comparative genomics of the fungal order Sordariales.</title>
        <authorList>
            <person name="Hensen N."/>
            <person name="Bonometti L."/>
            <person name="Westerberg I."/>
            <person name="Brannstrom I.O."/>
            <person name="Guillou S."/>
            <person name="Cros-Aarteil S."/>
            <person name="Calhoun S."/>
            <person name="Haridas S."/>
            <person name="Kuo A."/>
            <person name="Mondo S."/>
            <person name="Pangilinan J."/>
            <person name="Riley R."/>
            <person name="LaButti K."/>
            <person name="Andreopoulos B."/>
            <person name="Lipzen A."/>
            <person name="Chen C."/>
            <person name="Yan M."/>
            <person name="Daum C."/>
            <person name="Ng V."/>
            <person name="Clum A."/>
            <person name="Steindorff A."/>
            <person name="Ohm R.A."/>
            <person name="Martin F."/>
            <person name="Silar P."/>
            <person name="Natvig D.O."/>
            <person name="Lalanne C."/>
            <person name="Gautier V."/>
            <person name="Ament-Velasquez S.L."/>
            <person name="Kruys A."/>
            <person name="Hutchinson M.I."/>
            <person name="Powell A.J."/>
            <person name="Barry K."/>
            <person name="Miller A.N."/>
            <person name="Grigoriev I.V."/>
            <person name="Debuchy R."/>
            <person name="Gladieux P."/>
            <person name="Hiltunen Thoren M."/>
            <person name="Johannesson H."/>
        </authorList>
    </citation>
    <scope>NUCLEOTIDE SEQUENCE</scope>
    <source>
        <strain evidence="2">CBS 731.68</strain>
    </source>
</reference>
<name>A0AAN6U0C6_9PEZI</name>
<accession>A0AAN6U0C6</accession>
<dbReference type="EMBL" id="MU853228">
    <property type="protein sequence ID" value="KAK4123476.1"/>
    <property type="molecule type" value="Genomic_DNA"/>
</dbReference>
<keyword evidence="3" id="KW-1185">Reference proteome</keyword>
<dbReference type="RefSeq" id="XP_062647247.1">
    <property type="nucleotide sequence ID" value="XM_062787245.1"/>
</dbReference>
<protein>
    <submittedName>
        <fullName evidence="2">Uncharacterized protein</fullName>
    </submittedName>
</protein>
<evidence type="ECO:0000313" key="2">
    <source>
        <dbReference type="EMBL" id="KAK4123476.1"/>
    </source>
</evidence>
<feature type="signal peptide" evidence="1">
    <location>
        <begin position="1"/>
        <end position="31"/>
    </location>
</feature>
<feature type="chain" id="PRO_5043025691" evidence="1">
    <location>
        <begin position="32"/>
        <end position="150"/>
    </location>
</feature>
<sequence length="150" mass="16715">MVLGHHRRCQSLRGVLLHLLVHGQLAQLLLAQVDFRSPGMYDSIATGSLEEKTRAVPDAIAIDSDLHSVPWCAEDVKSRALLPPAQPNKAYKWAETAMEKRVSGEDIQFLANVLNPLSYTRFTTGEILESEYLNIKKPQAHKLKGSAAWQ</sequence>
<proteinExistence type="predicted"/>
<dbReference type="AlphaFoldDB" id="A0AAN6U0C6"/>
<comment type="caution">
    <text evidence="2">The sequence shown here is derived from an EMBL/GenBank/DDBJ whole genome shotgun (WGS) entry which is preliminary data.</text>
</comment>
<reference evidence="2" key="2">
    <citation type="submission" date="2023-05" db="EMBL/GenBank/DDBJ databases">
        <authorList>
            <consortium name="Lawrence Berkeley National Laboratory"/>
            <person name="Steindorff A."/>
            <person name="Hensen N."/>
            <person name="Bonometti L."/>
            <person name="Westerberg I."/>
            <person name="Brannstrom I.O."/>
            <person name="Guillou S."/>
            <person name="Cros-Aarteil S."/>
            <person name="Calhoun S."/>
            <person name="Haridas S."/>
            <person name="Kuo A."/>
            <person name="Mondo S."/>
            <person name="Pangilinan J."/>
            <person name="Riley R."/>
            <person name="Labutti K."/>
            <person name="Andreopoulos B."/>
            <person name="Lipzen A."/>
            <person name="Chen C."/>
            <person name="Yanf M."/>
            <person name="Daum C."/>
            <person name="Ng V."/>
            <person name="Clum A."/>
            <person name="Ohm R."/>
            <person name="Martin F."/>
            <person name="Silar P."/>
            <person name="Natvig D."/>
            <person name="Lalanne C."/>
            <person name="Gautier V."/>
            <person name="Ament-Velasquez S.L."/>
            <person name="Kruys A."/>
            <person name="Hutchinson M.I."/>
            <person name="Powell A.J."/>
            <person name="Barry K."/>
            <person name="Miller A.N."/>
            <person name="Grigoriev I.V."/>
            <person name="Debuchy R."/>
            <person name="Gladieux P."/>
            <person name="Thoren M.H."/>
            <person name="Johannesson H."/>
        </authorList>
    </citation>
    <scope>NUCLEOTIDE SEQUENCE</scope>
    <source>
        <strain evidence="2">CBS 731.68</strain>
    </source>
</reference>
<dbReference type="GeneID" id="87824015"/>
<organism evidence="2 3">
    <name type="scientific">Parathielavia appendiculata</name>
    <dbReference type="NCBI Taxonomy" id="2587402"/>
    <lineage>
        <taxon>Eukaryota</taxon>
        <taxon>Fungi</taxon>
        <taxon>Dikarya</taxon>
        <taxon>Ascomycota</taxon>
        <taxon>Pezizomycotina</taxon>
        <taxon>Sordariomycetes</taxon>
        <taxon>Sordariomycetidae</taxon>
        <taxon>Sordariales</taxon>
        <taxon>Chaetomiaceae</taxon>
        <taxon>Parathielavia</taxon>
    </lineage>
</organism>
<dbReference type="Proteomes" id="UP001302602">
    <property type="component" value="Unassembled WGS sequence"/>
</dbReference>
<gene>
    <name evidence="2" type="ORF">N657DRAFT_409982</name>
</gene>